<name>A0DN66_PARTE</name>
<protein>
    <submittedName>
        <fullName evidence="1">Uncharacterized protein</fullName>
    </submittedName>
</protein>
<dbReference type="KEGG" id="ptm:GSPATT00018688001"/>
<keyword evidence="2" id="KW-1185">Reference proteome</keyword>
<gene>
    <name evidence="1" type="ORF">GSPATT00018688001</name>
</gene>
<proteinExistence type="predicted"/>
<sequence length="109" mass="12603">MNQANLIQCQVLDPQLKPLLRENNDTPFQRKSLLIKFNSAKICQVVIKLNQKPRNIVATLTNLQNQSSKTNQLGCIISLLYQREQKSHLQQLDQHELVLHWSSNQDRTG</sequence>
<dbReference type="InParanoid" id="A0DN66"/>
<dbReference type="EMBL" id="CT868507">
    <property type="protein sequence ID" value="CAK84483.1"/>
    <property type="molecule type" value="Genomic_DNA"/>
</dbReference>
<dbReference type="Proteomes" id="UP000000600">
    <property type="component" value="Unassembled WGS sequence"/>
</dbReference>
<dbReference type="AlphaFoldDB" id="A0DN66"/>
<dbReference type="RefSeq" id="XP_001451880.1">
    <property type="nucleotide sequence ID" value="XM_001451843.1"/>
</dbReference>
<evidence type="ECO:0000313" key="2">
    <source>
        <dbReference type="Proteomes" id="UP000000600"/>
    </source>
</evidence>
<evidence type="ECO:0000313" key="1">
    <source>
        <dbReference type="EMBL" id="CAK84483.1"/>
    </source>
</evidence>
<dbReference type="GeneID" id="5037665"/>
<dbReference type="HOGENOM" id="CLU_2189074_0_0_1"/>
<reference evidence="1 2" key="1">
    <citation type="journal article" date="2006" name="Nature">
        <title>Global trends of whole-genome duplications revealed by the ciliate Paramecium tetraurelia.</title>
        <authorList>
            <consortium name="Genoscope"/>
            <person name="Aury J.-M."/>
            <person name="Jaillon O."/>
            <person name="Duret L."/>
            <person name="Noel B."/>
            <person name="Jubin C."/>
            <person name="Porcel B.M."/>
            <person name="Segurens B."/>
            <person name="Daubin V."/>
            <person name="Anthouard V."/>
            <person name="Aiach N."/>
            <person name="Arnaiz O."/>
            <person name="Billaut A."/>
            <person name="Beisson J."/>
            <person name="Blanc I."/>
            <person name="Bouhouche K."/>
            <person name="Camara F."/>
            <person name="Duharcourt S."/>
            <person name="Guigo R."/>
            <person name="Gogendeau D."/>
            <person name="Katinka M."/>
            <person name="Keller A.-M."/>
            <person name="Kissmehl R."/>
            <person name="Klotz C."/>
            <person name="Koll F."/>
            <person name="Le Moue A."/>
            <person name="Lepere C."/>
            <person name="Malinsky S."/>
            <person name="Nowacki M."/>
            <person name="Nowak J.K."/>
            <person name="Plattner H."/>
            <person name="Poulain J."/>
            <person name="Ruiz F."/>
            <person name="Serrano V."/>
            <person name="Zagulski M."/>
            <person name="Dessen P."/>
            <person name="Betermier M."/>
            <person name="Weissenbach J."/>
            <person name="Scarpelli C."/>
            <person name="Schachter V."/>
            <person name="Sperling L."/>
            <person name="Meyer E."/>
            <person name="Cohen J."/>
            <person name="Wincker P."/>
        </authorList>
    </citation>
    <scope>NUCLEOTIDE SEQUENCE [LARGE SCALE GENOMIC DNA]</scope>
    <source>
        <strain evidence="1 2">Stock d4-2</strain>
    </source>
</reference>
<accession>A0DN66</accession>
<organism evidence="1 2">
    <name type="scientific">Paramecium tetraurelia</name>
    <dbReference type="NCBI Taxonomy" id="5888"/>
    <lineage>
        <taxon>Eukaryota</taxon>
        <taxon>Sar</taxon>
        <taxon>Alveolata</taxon>
        <taxon>Ciliophora</taxon>
        <taxon>Intramacronucleata</taxon>
        <taxon>Oligohymenophorea</taxon>
        <taxon>Peniculida</taxon>
        <taxon>Parameciidae</taxon>
        <taxon>Paramecium</taxon>
    </lineage>
</organism>